<evidence type="ECO:0000256" key="7">
    <source>
        <dbReference type="ARBA" id="ARBA00023136"/>
    </source>
</evidence>
<keyword evidence="11" id="KW-1185">Reference proteome</keyword>
<dbReference type="InterPro" id="IPR007653">
    <property type="entry name" value="SPC3"/>
</dbReference>
<evidence type="ECO:0000256" key="1">
    <source>
        <dbReference type="ARBA" id="ARBA00004648"/>
    </source>
</evidence>
<evidence type="ECO:0000256" key="9">
    <source>
        <dbReference type="SAM" id="SignalP"/>
    </source>
</evidence>
<comment type="similarity">
    <text evidence="2 8">Belongs to the SPCS3 family.</text>
</comment>
<keyword evidence="6 8" id="KW-1133">Transmembrane helix</keyword>
<dbReference type="PANTHER" id="PTHR12804">
    <property type="entry name" value="MICROSOMAL SIGNAL PEPTIDASE 23 KD SUBUNIT SPC22/23"/>
    <property type="match status" value="1"/>
</dbReference>
<name>A0AAQ3K820_9LILI</name>
<comment type="subcellular location">
    <subcellularLocation>
        <location evidence="1">Endoplasmic reticulum membrane</location>
        <topology evidence="1">Single-pass type II membrane protein</topology>
    </subcellularLocation>
</comment>
<evidence type="ECO:0000256" key="4">
    <source>
        <dbReference type="ARBA" id="ARBA00022824"/>
    </source>
</evidence>
<reference evidence="10 11" key="1">
    <citation type="submission" date="2023-10" db="EMBL/GenBank/DDBJ databases">
        <title>Chromosome-scale genome assembly provides insights into flower coloration mechanisms of Canna indica.</title>
        <authorList>
            <person name="Li C."/>
        </authorList>
    </citation>
    <scope>NUCLEOTIDE SEQUENCE [LARGE SCALE GENOMIC DNA]</scope>
    <source>
        <tissue evidence="10">Flower</tissue>
    </source>
</reference>
<dbReference type="GO" id="GO:0006465">
    <property type="term" value="P:signal peptide processing"/>
    <property type="evidence" value="ECO:0007669"/>
    <property type="project" value="UniProtKB-UniRule"/>
</dbReference>
<gene>
    <name evidence="10" type="ORF">Cni_G12548</name>
</gene>
<evidence type="ECO:0000313" key="11">
    <source>
        <dbReference type="Proteomes" id="UP001327560"/>
    </source>
</evidence>
<feature type="signal peptide" evidence="9">
    <location>
        <begin position="1"/>
        <end position="31"/>
    </location>
</feature>
<evidence type="ECO:0000256" key="6">
    <source>
        <dbReference type="ARBA" id="ARBA00022989"/>
    </source>
</evidence>
<evidence type="ECO:0000256" key="5">
    <source>
        <dbReference type="ARBA" id="ARBA00022968"/>
    </source>
</evidence>
<keyword evidence="4 8" id="KW-0256">Endoplasmic reticulum</keyword>
<evidence type="ECO:0000256" key="2">
    <source>
        <dbReference type="ARBA" id="ARBA00009289"/>
    </source>
</evidence>
<keyword evidence="7 8" id="KW-0472">Membrane</keyword>
<dbReference type="Pfam" id="PF04573">
    <property type="entry name" value="SPC22"/>
    <property type="match status" value="1"/>
</dbReference>
<dbReference type="PANTHER" id="PTHR12804:SF9">
    <property type="entry name" value="SIGNAL PEPTIDASE COMPLEX SUBUNIT 3"/>
    <property type="match status" value="1"/>
</dbReference>
<protein>
    <recommendedName>
        <fullName evidence="8">Signal peptidase complex subunit 3</fullName>
    </recommendedName>
    <alternativeName>
        <fullName evidence="8">Microsomal signal peptidase 22 kDa subunit</fullName>
    </alternativeName>
</protein>
<keyword evidence="9" id="KW-0732">Signal</keyword>
<dbReference type="AlphaFoldDB" id="A0AAQ3K820"/>
<dbReference type="PIRSF" id="PIRSF016089">
    <property type="entry name" value="SPC22"/>
    <property type="match status" value="1"/>
</dbReference>
<dbReference type="GO" id="GO:0005787">
    <property type="term" value="C:signal peptidase complex"/>
    <property type="evidence" value="ECO:0007669"/>
    <property type="project" value="UniProtKB-UniRule"/>
</dbReference>
<evidence type="ECO:0000313" key="10">
    <source>
        <dbReference type="EMBL" id="WOL03828.1"/>
    </source>
</evidence>
<keyword evidence="3 8" id="KW-0812">Transmembrane</keyword>
<dbReference type="EMBL" id="CP136893">
    <property type="protein sequence ID" value="WOL03828.1"/>
    <property type="molecule type" value="Genomic_DNA"/>
</dbReference>
<feature type="chain" id="PRO_5042957062" description="Signal peptidase complex subunit 3" evidence="9">
    <location>
        <begin position="32"/>
        <end position="173"/>
    </location>
</feature>
<proteinExistence type="inferred from homology"/>
<evidence type="ECO:0000256" key="3">
    <source>
        <dbReference type="ARBA" id="ARBA00022692"/>
    </source>
</evidence>
<comment type="function">
    <text evidence="8">Essential component of the signal peptidase complex (SPC) which catalyzes the cleavage of N-terminal signal sequences from nascent proteins as they are translocated into the lumen of the endoplasmic reticulum. Essential for the SPC catalytic activity, possibly by stabilizing and positioning the active center of the complex close to the lumenal surface.</text>
</comment>
<dbReference type="Proteomes" id="UP001327560">
    <property type="component" value="Chromosome 4"/>
</dbReference>
<keyword evidence="5 8" id="KW-0735">Signal-anchor</keyword>
<dbReference type="GO" id="GO:0045047">
    <property type="term" value="P:protein targeting to ER"/>
    <property type="evidence" value="ECO:0007669"/>
    <property type="project" value="TreeGrafter"/>
</dbReference>
<organism evidence="10 11">
    <name type="scientific">Canna indica</name>
    <name type="common">Indian-shot</name>
    <dbReference type="NCBI Taxonomy" id="4628"/>
    <lineage>
        <taxon>Eukaryota</taxon>
        <taxon>Viridiplantae</taxon>
        <taxon>Streptophyta</taxon>
        <taxon>Embryophyta</taxon>
        <taxon>Tracheophyta</taxon>
        <taxon>Spermatophyta</taxon>
        <taxon>Magnoliopsida</taxon>
        <taxon>Liliopsida</taxon>
        <taxon>Zingiberales</taxon>
        <taxon>Cannaceae</taxon>
        <taxon>Canna</taxon>
    </lineage>
</organism>
<sequence>MHSAVHRMNALFTFSVLLLAVLCGAASFLDAFTSPLSSSSSYVRADAQVLRVNRFRKQLNGNDEVSLNLNVSIDMRSLFTWNTKQVFVFLAAEYATPKNSLNQISLWDHIILDKDQANFQTKVNSKYPLIDQGSNLRGRKVDIVLHWHVMPKTGRMVRDKLLLSDFHLPEVYT</sequence>
<accession>A0AAQ3K820</accession>
<evidence type="ECO:0000256" key="8">
    <source>
        <dbReference type="PIRNR" id="PIRNR016089"/>
    </source>
</evidence>